<dbReference type="Pfam" id="PF13646">
    <property type="entry name" value="HEAT_2"/>
    <property type="match status" value="1"/>
</dbReference>
<evidence type="ECO:0000256" key="2">
    <source>
        <dbReference type="SAM" id="MobiDB-lite"/>
    </source>
</evidence>
<gene>
    <name evidence="4" type="ORF">ACFOUO_11515</name>
</gene>
<dbReference type="RefSeq" id="WP_380705247.1">
    <property type="nucleotide sequence ID" value="NZ_JBHSAP010000015.1"/>
</dbReference>
<dbReference type="PANTHER" id="PTHR12697:SF37">
    <property type="entry name" value="CONSERVED VIRULENCE FACTOR C"/>
    <property type="match status" value="1"/>
</dbReference>
<evidence type="ECO:0000259" key="3">
    <source>
        <dbReference type="SMART" id="SM00932"/>
    </source>
</evidence>
<dbReference type="InterPro" id="IPR036498">
    <property type="entry name" value="Nfu/NifU_N_sf"/>
</dbReference>
<organism evidence="4 5">
    <name type="scientific">Salinithrix halophila</name>
    <dbReference type="NCBI Taxonomy" id="1485204"/>
    <lineage>
        <taxon>Bacteria</taxon>
        <taxon>Bacillati</taxon>
        <taxon>Bacillota</taxon>
        <taxon>Bacilli</taxon>
        <taxon>Bacillales</taxon>
        <taxon>Thermoactinomycetaceae</taxon>
        <taxon>Salinithrix</taxon>
    </lineage>
</organism>
<reference evidence="5" key="1">
    <citation type="journal article" date="2019" name="Int. J. Syst. Evol. Microbiol.">
        <title>The Global Catalogue of Microorganisms (GCM) 10K type strain sequencing project: providing services to taxonomists for standard genome sequencing and annotation.</title>
        <authorList>
            <consortium name="The Broad Institute Genomics Platform"/>
            <consortium name="The Broad Institute Genome Sequencing Center for Infectious Disease"/>
            <person name="Wu L."/>
            <person name="Ma J."/>
        </authorList>
    </citation>
    <scope>NUCLEOTIDE SEQUENCE [LARGE SCALE GENOMIC DNA]</scope>
    <source>
        <strain evidence="5">IBRC-M 10813</strain>
    </source>
</reference>
<dbReference type="PANTHER" id="PTHR12697">
    <property type="entry name" value="PBS LYASE HEAT-LIKE PROTEIN"/>
    <property type="match status" value="1"/>
</dbReference>
<comment type="function">
    <text evidence="1">Catalyzes the hydroxylation of the N(6)-(4-aminobutyl)-L-lysine intermediate produced by deoxyhypusine synthase/DHPS on a critical lysine of the eukaryotic translation initiation factor 5A/eIF-5A. This is the second step of the post-translational modification of that lysine into an unusual amino acid residue named hypusine. Hypusination is unique to mature eIF-5A factor and is essential for its function.</text>
</comment>
<evidence type="ECO:0000313" key="5">
    <source>
        <dbReference type="Proteomes" id="UP001595843"/>
    </source>
</evidence>
<accession>A0ABV8JES2</accession>
<dbReference type="EMBL" id="JBHSAP010000015">
    <property type="protein sequence ID" value="MFC4077428.1"/>
    <property type="molecule type" value="Genomic_DNA"/>
</dbReference>
<protein>
    <submittedName>
        <fullName evidence="4">Conserved virulence factor C family protein</fullName>
    </submittedName>
</protein>
<dbReference type="SMART" id="SM00567">
    <property type="entry name" value="EZ_HEAT"/>
    <property type="match status" value="4"/>
</dbReference>
<dbReference type="InterPro" id="IPR011989">
    <property type="entry name" value="ARM-like"/>
</dbReference>
<sequence length="378" mass="42112">MKIVSIEPTPSPNSMKINLDTSVSKGATYTPDNCSDAPDYVRKILAIEGVKSIFQVADFLAVERNAKVEWQRILPQVREVFGEEGGSEKPGSQVSPSEEAFGEVKVFLQTFRGLPIQVKLAAAGEEKRFALPPRFAQAVMKAQEASANMVLERKWEDQGVRYGDLEEVGEEVVQEVAAAYPNERLNQLVRQALQQGQGEPVPERKRSYKVTLDMLEEPDWKKRYAALEQMNPTLDDLPVLDKALADPKSSIRRLAAAYLGAIEEKEVLPYLLKALKDPSVTVRRTAGDCLSDLGDPAAISPMIEALKDKSKLVRWRAAMFLYETGDESAVPALQEAQNDPEFEVAMQARMALERIERGEEAGGSVWQQMTRRNETKDS</sequence>
<dbReference type="SUPFAM" id="SSF110836">
    <property type="entry name" value="Hypothetical protein SAV1430"/>
    <property type="match status" value="1"/>
</dbReference>
<dbReference type="InterPro" id="IPR016024">
    <property type="entry name" value="ARM-type_fold"/>
</dbReference>
<proteinExistence type="predicted"/>
<dbReference type="Gene3D" id="3.30.1370.70">
    <property type="entry name" value="Scaffold protein Nfu/NifU, N-terminal domain"/>
    <property type="match status" value="1"/>
</dbReference>
<dbReference type="InterPro" id="IPR025989">
    <property type="entry name" value="Virulence_F_dom"/>
</dbReference>
<dbReference type="Proteomes" id="UP001595843">
    <property type="component" value="Unassembled WGS sequence"/>
</dbReference>
<feature type="region of interest" description="Disordered" evidence="2">
    <location>
        <begin position="359"/>
        <end position="378"/>
    </location>
</feature>
<dbReference type="InterPro" id="IPR021133">
    <property type="entry name" value="HEAT_type_2"/>
</dbReference>
<dbReference type="InterPro" id="IPR014824">
    <property type="entry name" value="Nfu/NifU_N"/>
</dbReference>
<evidence type="ECO:0000313" key="4">
    <source>
        <dbReference type="EMBL" id="MFC4077428.1"/>
    </source>
</evidence>
<dbReference type="Gene3D" id="1.25.10.10">
    <property type="entry name" value="Leucine-rich Repeat Variant"/>
    <property type="match status" value="1"/>
</dbReference>
<dbReference type="Pfam" id="PF13769">
    <property type="entry name" value="Virulence_fact"/>
    <property type="match status" value="1"/>
</dbReference>
<dbReference type="SMART" id="SM00932">
    <property type="entry name" value="Nfu_N"/>
    <property type="match status" value="1"/>
</dbReference>
<comment type="caution">
    <text evidence="4">The sequence shown here is derived from an EMBL/GenBank/DDBJ whole genome shotgun (WGS) entry which is preliminary data.</text>
</comment>
<evidence type="ECO:0000256" key="1">
    <source>
        <dbReference type="ARBA" id="ARBA00045876"/>
    </source>
</evidence>
<dbReference type="PROSITE" id="PS50077">
    <property type="entry name" value="HEAT_REPEAT"/>
    <property type="match status" value="1"/>
</dbReference>
<feature type="domain" description="Scaffold protein Nfu/NifU N-terminal" evidence="3">
    <location>
        <begin position="4"/>
        <end position="88"/>
    </location>
</feature>
<keyword evidence="5" id="KW-1185">Reference proteome</keyword>
<dbReference type="Pfam" id="PF08712">
    <property type="entry name" value="Nfu_N"/>
    <property type="match status" value="1"/>
</dbReference>
<name>A0ABV8JES2_9BACL</name>
<dbReference type="SUPFAM" id="SSF48371">
    <property type="entry name" value="ARM repeat"/>
    <property type="match status" value="1"/>
</dbReference>
<dbReference type="InterPro" id="IPR004155">
    <property type="entry name" value="PBS_lyase_HEAT"/>
</dbReference>